<dbReference type="AlphaFoldDB" id="A0A3E1K807"/>
<dbReference type="EMBL" id="QUZK01000037">
    <property type="protein sequence ID" value="RFF30172.1"/>
    <property type="molecule type" value="Genomic_DNA"/>
</dbReference>
<keyword evidence="1" id="KW-0472">Membrane</keyword>
<dbReference type="PANTHER" id="PTHR30383:SF24">
    <property type="entry name" value="THIOESTERASE 1_PROTEASE 1_LYSOPHOSPHOLIPASE L1"/>
    <property type="match status" value="1"/>
</dbReference>
<dbReference type="Proteomes" id="UP000260351">
    <property type="component" value="Unassembled WGS sequence"/>
</dbReference>
<proteinExistence type="predicted"/>
<dbReference type="Pfam" id="PF13472">
    <property type="entry name" value="Lipase_GDSL_2"/>
    <property type="match status" value="1"/>
</dbReference>
<reference evidence="3 4" key="1">
    <citation type="submission" date="2018-08" db="EMBL/GenBank/DDBJ databases">
        <title>Wenzhouxiangella salilacus sp. nov., a novel bacterium isolated from a saline lake in Xinjiang Province, China.</title>
        <authorList>
            <person name="Han S."/>
        </authorList>
    </citation>
    <scope>NUCLEOTIDE SEQUENCE [LARGE SCALE GENOMIC DNA]</scope>
    <source>
        <strain evidence="3 4">XDB06</strain>
    </source>
</reference>
<gene>
    <name evidence="3" type="ORF">DZC52_08830</name>
</gene>
<dbReference type="RefSeq" id="WP_116650773.1">
    <property type="nucleotide sequence ID" value="NZ_QUZK01000037.1"/>
</dbReference>
<accession>A0A3E1K807</accession>
<protein>
    <submittedName>
        <fullName evidence="3">SGNH/GDSL hydrolase family protein</fullName>
    </submittedName>
</protein>
<dbReference type="InterPro" id="IPR051532">
    <property type="entry name" value="Ester_Hydrolysis_Enzymes"/>
</dbReference>
<comment type="caution">
    <text evidence="3">The sequence shown here is derived from an EMBL/GenBank/DDBJ whole genome shotgun (WGS) entry which is preliminary data.</text>
</comment>
<feature type="domain" description="SGNH hydrolase-type esterase" evidence="2">
    <location>
        <begin position="61"/>
        <end position="235"/>
    </location>
</feature>
<dbReference type="GO" id="GO:0004622">
    <property type="term" value="F:phosphatidylcholine lysophospholipase activity"/>
    <property type="evidence" value="ECO:0007669"/>
    <property type="project" value="TreeGrafter"/>
</dbReference>
<evidence type="ECO:0000256" key="1">
    <source>
        <dbReference type="SAM" id="Phobius"/>
    </source>
</evidence>
<dbReference type="InterPro" id="IPR036514">
    <property type="entry name" value="SGNH_hydro_sf"/>
</dbReference>
<dbReference type="PANTHER" id="PTHR30383">
    <property type="entry name" value="THIOESTERASE 1/PROTEASE 1/LYSOPHOSPHOLIPASE L1"/>
    <property type="match status" value="1"/>
</dbReference>
<dbReference type="OrthoDB" id="9804395at2"/>
<dbReference type="InterPro" id="IPR013830">
    <property type="entry name" value="SGNH_hydro"/>
</dbReference>
<sequence length="251" mass="27099">MDSNSRLAFLEAANALALAGAPVYWLQGRLVRRRTPRLDEAPGERSGNLPGSQPALRIVGLGESPMAAVGLDDQDAGVVPRLASLLADRSGRGVEWHTAARSGATARFTRETLLRQIDPGSVDRVIVALGVNDCLALSSSGRWRNELDRLVSAIRERLDPGGIVFTGVPPMRHFPALPVPLATMLGLRASLLDAVLAQFADADDSLVHAPMDFVESPGGLFCCDGFHPNERAHRLWAKQLTECIGTRERLR</sequence>
<evidence type="ECO:0000313" key="3">
    <source>
        <dbReference type="EMBL" id="RFF30172.1"/>
    </source>
</evidence>
<keyword evidence="1" id="KW-1133">Transmembrane helix</keyword>
<dbReference type="SUPFAM" id="SSF52266">
    <property type="entry name" value="SGNH hydrolase"/>
    <property type="match status" value="1"/>
</dbReference>
<feature type="transmembrane region" description="Helical" evidence="1">
    <location>
        <begin position="6"/>
        <end position="26"/>
    </location>
</feature>
<dbReference type="Gene3D" id="3.40.50.1110">
    <property type="entry name" value="SGNH hydrolase"/>
    <property type="match status" value="1"/>
</dbReference>
<evidence type="ECO:0000313" key="4">
    <source>
        <dbReference type="Proteomes" id="UP000260351"/>
    </source>
</evidence>
<name>A0A3E1K807_9GAMM</name>
<keyword evidence="3" id="KW-0378">Hydrolase</keyword>
<evidence type="ECO:0000259" key="2">
    <source>
        <dbReference type="Pfam" id="PF13472"/>
    </source>
</evidence>
<keyword evidence="1" id="KW-0812">Transmembrane</keyword>
<dbReference type="CDD" id="cd01836">
    <property type="entry name" value="FeeA_FeeB_like"/>
    <property type="match status" value="1"/>
</dbReference>
<organism evidence="3 4">
    <name type="scientific">Wenzhouxiangella sediminis</name>
    <dbReference type="NCBI Taxonomy" id="1792836"/>
    <lineage>
        <taxon>Bacteria</taxon>
        <taxon>Pseudomonadati</taxon>
        <taxon>Pseudomonadota</taxon>
        <taxon>Gammaproteobacteria</taxon>
        <taxon>Chromatiales</taxon>
        <taxon>Wenzhouxiangellaceae</taxon>
        <taxon>Wenzhouxiangella</taxon>
    </lineage>
</organism>
<keyword evidence="4" id="KW-1185">Reference proteome</keyword>